<gene>
    <name evidence="2" type="ORF">ACFSCS_02415</name>
</gene>
<sequence>MSSSTTPVRPSVPARAVWIPLLVSLVCVLAGLGLVWGVRAELPDPVARHWSADGTPDGFSSLRVQLAVATLFPLLLSGIVLALGAGTRQLRALGPVAAGLAAFVSVVLFGSTWAQRGQQAATATDVNWPAWAGAGAGLLCGLLVWLTTRDTAHHVATATPAVDAPRIRVAPGTTLAWTGSTRASTGVWVSAVLGLLPMLVMGAVFWAMGNRSMGLFMLALEVPMALLLSALRCRVTIDARGVRAMGLGLVPWVRLPLEQIEEATIGTASPMGDFGGWGYRGRLDGSGAWGLVTAEGEALVLERAGKGPLYVTVDRAREAAGVVNTLISRSAR</sequence>
<evidence type="ECO:0000313" key="2">
    <source>
        <dbReference type="EMBL" id="MFD1889037.1"/>
    </source>
</evidence>
<dbReference type="RefSeq" id="WP_343874881.1">
    <property type="nucleotide sequence ID" value="NZ_BAAAIX010000028.1"/>
</dbReference>
<feature type="transmembrane region" description="Helical" evidence="1">
    <location>
        <begin position="64"/>
        <end position="85"/>
    </location>
</feature>
<organism evidence="2 3">
    <name type="scientific">Luteococcus peritonei</name>
    <dbReference type="NCBI Taxonomy" id="88874"/>
    <lineage>
        <taxon>Bacteria</taxon>
        <taxon>Bacillati</taxon>
        <taxon>Actinomycetota</taxon>
        <taxon>Actinomycetes</taxon>
        <taxon>Propionibacteriales</taxon>
        <taxon>Propionibacteriaceae</taxon>
        <taxon>Luteococcus</taxon>
    </lineage>
</organism>
<keyword evidence="1" id="KW-0472">Membrane</keyword>
<feature type="transmembrane region" description="Helical" evidence="1">
    <location>
        <begin position="126"/>
        <end position="146"/>
    </location>
</feature>
<dbReference type="EMBL" id="JBHUFZ010000005">
    <property type="protein sequence ID" value="MFD1889037.1"/>
    <property type="molecule type" value="Genomic_DNA"/>
</dbReference>
<proteinExistence type="predicted"/>
<feature type="transmembrane region" description="Helical" evidence="1">
    <location>
        <begin position="92"/>
        <end position="114"/>
    </location>
</feature>
<reference evidence="3" key="1">
    <citation type="journal article" date="2019" name="Int. J. Syst. Evol. Microbiol.">
        <title>The Global Catalogue of Microorganisms (GCM) 10K type strain sequencing project: providing services to taxonomists for standard genome sequencing and annotation.</title>
        <authorList>
            <consortium name="The Broad Institute Genomics Platform"/>
            <consortium name="The Broad Institute Genome Sequencing Center for Infectious Disease"/>
            <person name="Wu L."/>
            <person name="Ma J."/>
        </authorList>
    </citation>
    <scope>NUCLEOTIDE SEQUENCE [LARGE SCALE GENOMIC DNA]</scope>
    <source>
        <strain evidence="3">CAIM 431</strain>
    </source>
</reference>
<keyword evidence="1" id="KW-1133">Transmembrane helix</keyword>
<accession>A0ABW4RS86</accession>
<feature type="transmembrane region" description="Helical" evidence="1">
    <location>
        <begin position="213"/>
        <end position="231"/>
    </location>
</feature>
<name>A0ABW4RS86_9ACTN</name>
<keyword evidence="1" id="KW-0812">Transmembrane</keyword>
<dbReference type="Proteomes" id="UP001597326">
    <property type="component" value="Unassembled WGS sequence"/>
</dbReference>
<keyword evidence="3" id="KW-1185">Reference proteome</keyword>
<evidence type="ECO:0000256" key="1">
    <source>
        <dbReference type="SAM" id="Phobius"/>
    </source>
</evidence>
<evidence type="ECO:0000313" key="3">
    <source>
        <dbReference type="Proteomes" id="UP001597326"/>
    </source>
</evidence>
<protein>
    <submittedName>
        <fullName evidence="2">DUF1648 domain-containing protein</fullName>
    </submittedName>
</protein>
<feature type="transmembrane region" description="Helical" evidence="1">
    <location>
        <begin position="187"/>
        <end position="207"/>
    </location>
</feature>
<comment type="caution">
    <text evidence="2">The sequence shown here is derived from an EMBL/GenBank/DDBJ whole genome shotgun (WGS) entry which is preliminary data.</text>
</comment>